<name>A0AA38UDP5_9AGAR</name>
<protein>
    <submittedName>
        <fullName evidence="1">Uncharacterized protein</fullName>
    </submittedName>
</protein>
<sequence>MGYLTVVEELQILCFQIPSGTKLEDGGTDVSKDMLLAGLHEKDSSTSVKANTYGIGDRDKATQLEKFKMTNFDGKSIDFEQLQALTSGTKAMSSRHLYEQARAPVLVDVSNPPSSPSSRRWRLVVQKLLEDLIQQDTTQLKCIIDYMNTRLFNSEIECTSKDRPIWLFVLHDLESNTIRAREVPKIGASYILKSMFGGIWEVEGSVGFREDEDPTGFREVGGRGADPCGRLIVLKSWVTILRATVLLDYLFPGSPIAAALVDPVQFWGIGPSAKGDYHAQACEVPPGLAR</sequence>
<accession>A0AA38UDP5</accession>
<reference evidence="1" key="1">
    <citation type="submission" date="2022-08" db="EMBL/GenBank/DDBJ databases">
        <authorList>
            <consortium name="DOE Joint Genome Institute"/>
            <person name="Min B."/>
            <person name="Riley R."/>
            <person name="Sierra-Patev S."/>
            <person name="Naranjo-Ortiz M."/>
            <person name="Looney B."/>
            <person name="Konkel Z."/>
            <person name="Slot J.C."/>
            <person name="Sakamoto Y."/>
            <person name="Steenwyk J.L."/>
            <person name="Rokas A."/>
            <person name="Carro J."/>
            <person name="Camarero S."/>
            <person name="Ferreira P."/>
            <person name="Molpeceres G."/>
            <person name="Ruiz-Duenas F.J."/>
            <person name="Serrano A."/>
            <person name="Henrissat B."/>
            <person name="Drula E."/>
            <person name="Hughes K.W."/>
            <person name="Mata J.L."/>
            <person name="Ishikawa N.K."/>
            <person name="Vargas-Isla R."/>
            <person name="Ushijima S."/>
            <person name="Smith C.A."/>
            <person name="Ahrendt S."/>
            <person name="Andreopoulos W."/>
            <person name="He G."/>
            <person name="Labutti K."/>
            <person name="Lipzen A."/>
            <person name="Ng V."/>
            <person name="Sandor L."/>
            <person name="Barry K."/>
            <person name="Martinez A.T."/>
            <person name="Xiao Y."/>
            <person name="Gibbons J.G."/>
            <person name="Terashima K."/>
            <person name="Hibbett D.S."/>
            <person name="Grigoriev I.V."/>
        </authorList>
    </citation>
    <scope>NUCLEOTIDE SEQUENCE</scope>
    <source>
        <strain evidence="1">TFB9207</strain>
    </source>
</reference>
<gene>
    <name evidence="1" type="ORF">F5878DRAFT_712747</name>
</gene>
<evidence type="ECO:0000313" key="2">
    <source>
        <dbReference type="Proteomes" id="UP001163846"/>
    </source>
</evidence>
<organism evidence="1 2">
    <name type="scientific">Lentinula raphanica</name>
    <dbReference type="NCBI Taxonomy" id="153919"/>
    <lineage>
        <taxon>Eukaryota</taxon>
        <taxon>Fungi</taxon>
        <taxon>Dikarya</taxon>
        <taxon>Basidiomycota</taxon>
        <taxon>Agaricomycotina</taxon>
        <taxon>Agaricomycetes</taxon>
        <taxon>Agaricomycetidae</taxon>
        <taxon>Agaricales</taxon>
        <taxon>Marasmiineae</taxon>
        <taxon>Omphalotaceae</taxon>
        <taxon>Lentinula</taxon>
    </lineage>
</organism>
<evidence type="ECO:0000313" key="1">
    <source>
        <dbReference type="EMBL" id="KAJ3834347.1"/>
    </source>
</evidence>
<dbReference type="AlphaFoldDB" id="A0AA38UDP5"/>
<dbReference type="Proteomes" id="UP001163846">
    <property type="component" value="Unassembled WGS sequence"/>
</dbReference>
<proteinExistence type="predicted"/>
<dbReference type="EMBL" id="MU806546">
    <property type="protein sequence ID" value="KAJ3834347.1"/>
    <property type="molecule type" value="Genomic_DNA"/>
</dbReference>
<comment type="caution">
    <text evidence="1">The sequence shown here is derived from an EMBL/GenBank/DDBJ whole genome shotgun (WGS) entry which is preliminary data.</text>
</comment>
<keyword evidence="2" id="KW-1185">Reference proteome</keyword>